<evidence type="ECO:0000256" key="1">
    <source>
        <dbReference type="SAM" id="SignalP"/>
    </source>
</evidence>
<organism evidence="3 4">
    <name type="scientific">Solibacillus kalamii</name>
    <dbReference type="NCBI Taxonomy" id="1748298"/>
    <lineage>
        <taxon>Bacteria</taxon>
        <taxon>Bacillati</taxon>
        <taxon>Bacillota</taxon>
        <taxon>Bacilli</taxon>
        <taxon>Bacillales</taxon>
        <taxon>Caryophanaceae</taxon>
        <taxon>Solibacillus</taxon>
    </lineage>
</organism>
<dbReference type="RefSeq" id="WP_087616911.1">
    <property type="nucleotide sequence ID" value="NZ_JAFBEY010000001.1"/>
</dbReference>
<feature type="signal peptide" evidence="1">
    <location>
        <begin position="1"/>
        <end position="21"/>
    </location>
</feature>
<sequence>MKKIAPLALSVLLLGTVSAYAEQPTTEGTEQVEKAGTFIQHRGNITAVEQRENAQLFTVGQDDNVFNFYVDDKTLVFDEHGNEVKLKIGDTISLSIYADQPMILIYPPQYAPPVVIVEKDDTANSVKVAQFDENFLSDDGKLKLNLNEESVIINTKGEKVPAKELQNYNAIVFYGPTTKSIPAQTAPEKIVVFPKLEEEVVNPEIAPEIQAIIGEDYKEVDGKIMVPLRIVAEELDFKVASTGNGAIISKGALSYTITRGETKYGHNRALKHFDVAPALLEKNKTYVEYDFVKELLNHIK</sequence>
<dbReference type="Proteomes" id="UP000196594">
    <property type="component" value="Unassembled WGS sequence"/>
</dbReference>
<dbReference type="EMBL" id="NHNT01000003">
    <property type="protein sequence ID" value="OUZ39559.1"/>
    <property type="molecule type" value="Genomic_DNA"/>
</dbReference>
<evidence type="ECO:0000313" key="3">
    <source>
        <dbReference type="EMBL" id="OUZ39559.1"/>
    </source>
</evidence>
<proteinExistence type="predicted"/>
<dbReference type="InterPro" id="IPR036582">
    <property type="entry name" value="Mao_N_sf"/>
</dbReference>
<gene>
    <name evidence="3" type="ORF">CBM15_07825</name>
</gene>
<reference evidence="3 4" key="1">
    <citation type="journal article" date="2017" name="Int. J. Syst. Evol. Microbiol.">
        <title>Solibacillus kalamii sp. nov., isolated from a high-efficiency particulate arrestance filter system used in the International Space Station.</title>
        <authorList>
            <person name="Checinska Sielaff A."/>
            <person name="Kumar R.M."/>
            <person name="Pal D."/>
            <person name="Mayilraj S."/>
            <person name="Venkateswaran K."/>
        </authorList>
    </citation>
    <scope>NUCLEOTIDE SEQUENCE [LARGE SCALE GENOMIC DNA]</scope>
    <source>
        <strain evidence="3 4">ISSFR-015</strain>
    </source>
</reference>
<keyword evidence="1" id="KW-0732">Signal</keyword>
<accession>A0ABX3ZIL6</accession>
<name>A0ABX3ZIL6_9BACL</name>
<keyword evidence="4" id="KW-1185">Reference proteome</keyword>
<comment type="caution">
    <text evidence="3">The sequence shown here is derived from an EMBL/GenBank/DDBJ whole genome shotgun (WGS) entry which is preliminary data.</text>
</comment>
<feature type="chain" id="PRO_5046090431" evidence="1">
    <location>
        <begin position="22"/>
        <end position="300"/>
    </location>
</feature>
<dbReference type="InterPro" id="IPR012854">
    <property type="entry name" value="Cu_amine_oxidase-like_N"/>
</dbReference>
<dbReference type="Pfam" id="PF07833">
    <property type="entry name" value="Cu_amine_oxidN1"/>
    <property type="match status" value="1"/>
</dbReference>
<evidence type="ECO:0000313" key="4">
    <source>
        <dbReference type="Proteomes" id="UP000196594"/>
    </source>
</evidence>
<evidence type="ECO:0000259" key="2">
    <source>
        <dbReference type="Pfam" id="PF07833"/>
    </source>
</evidence>
<dbReference type="SUPFAM" id="SSF55383">
    <property type="entry name" value="Copper amine oxidase, domain N"/>
    <property type="match status" value="1"/>
</dbReference>
<feature type="domain" description="Copper amine oxidase-like N-terminal" evidence="2">
    <location>
        <begin position="221"/>
        <end position="297"/>
    </location>
</feature>
<protein>
    <submittedName>
        <fullName evidence="3">Copper amine oxidase</fullName>
    </submittedName>
</protein>
<dbReference type="Gene3D" id="3.30.457.10">
    <property type="entry name" value="Copper amine oxidase-like, N-terminal domain"/>
    <property type="match status" value="1"/>
</dbReference>